<keyword evidence="4" id="KW-1185">Reference proteome</keyword>
<organism evidence="3 4">
    <name type="scientific">Mucilaginibacter pineti</name>
    <dbReference type="NCBI Taxonomy" id="1391627"/>
    <lineage>
        <taxon>Bacteria</taxon>
        <taxon>Pseudomonadati</taxon>
        <taxon>Bacteroidota</taxon>
        <taxon>Sphingobacteriia</taxon>
        <taxon>Sphingobacteriales</taxon>
        <taxon>Sphingobacteriaceae</taxon>
        <taxon>Mucilaginibacter</taxon>
    </lineage>
</organism>
<name>A0A1G7NSZ0_9SPHI</name>
<accession>A0A1G7NSZ0</accession>
<feature type="domain" description="Copper-binding protein MbnP-like" evidence="2">
    <location>
        <begin position="30"/>
        <end position="222"/>
    </location>
</feature>
<dbReference type="EMBL" id="FNAI01000029">
    <property type="protein sequence ID" value="SDF76449.1"/>
    <property type="molecule type" value="Genomic_DNA"/>
</dbReference>
<evidence type="ECO:0000259" key="2">
    <source>
        <dbReference type="Pfam" id="PF20243"/>
    </source>
</evidence>
<reference evidence="3 4" key="1">
    <citation type="submission" date="2016-10" db="EMBL/GenBank/DDBJ databases">
        <authorList>
            <person name="de Groot N.N."/>
        </authorList>
    </citation>
    <scope>NUCLEOTIDE SEQUENCE [LARGE SCALE GENOMIC DNA]</scope>
    <source>
        <strain evidence="3 4">47C3B</strain>
    </source>
</reference>
<proteinExistence type="predicted"/>
<dbReference type="Pfam" id="PF20243">
    <property type="entry name" value="MbnP"/>
    <property type="match status" value="1"/>
</dbReference>
<feature type="chain" id="PRO_5011495054" description="Copper-binding protein MbnP-like domain-containing protein" evidence="1">
    <location>
        <begin position="23"/>
        <end position="253"/>
    </location>
</feature>
<dbReference type="RefSeq" id="WP_091157629.1">
    <property type="nucleotide sequence ID" value="NZ_FNAI01000029.1"/>
</dbReference>
<dbReference type="AlphaFoldDB" id="A0A1G7NSZ0"/>
<evidence type="ECO:0000313" key="3">
    <source>
        <dbReference type="EMBL" id="SDF76449.1"/>
    </source>
</evidence>
<dbReference type="STRING" id="1391627.SAMN05216464_1297"/>
<dbReference type="Proteomes" id="UP000199072">
    <property type="component" value="Unassembled WGS sequence"/>
</dbReference>
<dbReference type="InterPro" id="IPR046863">
    <property type="entry name" value="MbnP-like_dom"/>
</dbReference>
<keyword evidence="1" id="KW-0732">Signal</keyword>
<gene>
    <name evidence="3" type="ORF">SAMN05216464_1297</name>
</gene>
<evidence type="ECO:0000313" key="4">
    <source>
        <dbReference type="Proteomes" id="UP000199072"/>
    </source>
</evidence>
<sequence length="253" mass="27941">MKSKYWALISLFSISIISKAWSQTLPADSGKLILHFKNVVNGQPLRLNDTAVNYHNSHGDKFTINTFKYYISNIVLFDDQGKKITLPPAYFLINAADSTTFDPVLTHVPPGKYSAISLMIGVDSARNFAGAQEGCLDPAQGMFWTWNSGYIFLKLEGISPQSNAKLHRLTFHVGGVKPQNTIRVQTIPLKKELIIGAGQTAKAVIITHIDALFSGKNQVDFSRLSFTMGGPNAVLIADNYATSLFTAWEETQR</sequence>
<dbReference type="OrthoDB" id="1422031at2"/>
<feature type="signal peptide" evidence="1">
    <location>
        <begin position="1"/>
        <end position="22"/>
    </location>
</feature>
<evidence type="ECO:0000256" key="1">
    <source>
        <dbReference type="SAM" id="SignalP"/>
    </source>
</evidence>
<protein>
    <recommendedName>
        <fullName evidence="2">Copper-binding protein MbnP-like domain-containing protein</fullName>
    </recommendedName>
</protein>